<feature type="transmembrane region" description="Helical" evidence="1">
    <location>
        <begin position="12"/>
        <end position="31"/>
    </location>
</feature>
<dbReference type="STRING" id="398527.Bphyt_0046"/>
<dbReference type="EMBL" id="CP001052">
    <property type="protein sequence ID" value="ACD14496.1"/>
    <property type="molecule type" value="Genomic_DNA"/>
</dbReference>
<name>B2SZB7_PARPJ</name>
<evidence type="ECO:0000313" key="2">
    <source>
        <dbReference type="EMBL" id="ACD14496.1"/>
    </source>
</evidence>
<dbReference type="KEGG" id="bpy:Bphyt_0046"/>
<keyword evidence="1" id="KW-1133">Transmembrane helix</keyword>
<sequence length="85" mass="9526" precursor="true">MNTPMLSPPRRLIRVVFGIYFFLLLLMALFPPLYLSVSGSTLLVLGIPLPIFYWMVNVVLVLLGVWVLYLVEGKVGDCVKEGELA</sequence>
<organism evidence="2 3">
    <name type="scientific">Paraburkholderia phytofirmans (strain DSM 17436 / LMG 22146 / PsJN)</name>
    <name type="common">Burkholderia phytofirmans</name>
    <dbReference type="NCBI Taxonomy" id="398527"/>
    <lineage>
        <taxon>Bacteria</taxon>
        <taxon>Pseudomonadati</taxon>
        <taxon>Pseudomonadota</taxon>
        <taxon>Betaproteobacteria</taxon>
        <taxon>Burkholderiales</taxon>
        <taxon>Burkholderiaceae</taxon>
        <taxon>Paraburkholderia</taxon>
    </lineage>
</organism>
<evidence type="ECO:0008006" key="4">
    <source>
        <dbReference type="Google" id="ProtNLM"/>
    </source>
</evidence>
<dbReference type="Proteomes" id="UP000001739">
    <property type="component" value="Chromosome 1"/>
</dbReference>
<accession>B2SZB7</accession>
<proteinExistence type="predicted"/>
<feature type="transmembrane region" description="Helical" evidence="1">
    <location>
        <begin position="51"/>
        <end position="71"/>
    </location>
</feature>
<dbReference type="RefSeq" id="WP_012431155.1">
    <property type="nucleotide sequence ID" value="NC_010681.1"/>
</dbReference>
<dbReference type="eggNOG" id="ENOG5034A6U">
    <property type="taxonomic scope" value="Bacteria"/>
</dbReference>
<reference evidence="2 3" key="1">
    <citation type="journal article" date="2011" name="J. Bacteriol.">
        <title>Complete genome sequence of the plant growth-promoting endophyte Burkholderia phytofirmans strain PsJN.</title>
        <authorList>
            <person name="Weilharter A."/>
            <person name="Mitter B."/>
            <person name="Shin M.V."/>
            <person name="Chain P.S."/>
            <person name="Nowak J."/>
            <person name="Sessitsch A."/>
        </authorList>
    </citation>
    <scope>NUCLEOTIDE SEQUENCE [LARGE SCALE GENOMIC DNA]</scope>
    <source>
        <strain evidence="3">DSM 17436 / LMG 22146 / PsJN</strain>
    </source>
</reference>
<dbReference type="HOGENOM" id="CLU_189151_0_0_4"/>
<evidence type="ECO:0000313" key="3">
    <source>
        <dbReference type="Proteomes" id="UP000001739"/>
    </source>
</evidence>
<keyword evidence="1" id="KW-0472">Membrane</keyword>
<gene>
    <name evidence="2" type="ordered locus">Bphyt_0046</name>
</gene>
<keyword evidence="1" id="KW-0812">Transmembrane</keyword>
<protein>
    <recommendedName>
        <fullName evidence="4">Transmembrane protein</fullName>
    </recommendedName>
</protein>
<evidence type="ECO:0000256" key="1">
    <source>
        <dbReference type="SAM" id="Phobius"/>
    </source>
</evidence>
<dbReference type="AlphaFoldDB" id="B2SZB7"/>